<protein>
    <submittedName>
        <fullName evidence="1">Ovule protein</fullName>
    </submittedName>
</protein>
<name>A0A0R3SXU2_HYMDI</name>
<accession>A0A0R3SXU2</accession>
<sequence>LWIPIYNYTPQNSSVKSPKKVLLRSPADKYFQNKIRLAKFTI</sequence>
<dbReference type="WBParaSite" id="HDID_0001058201-mRNA-1">
    <property type="protein sequence ID" value="HDID_0001058201-mRNA-1"/>
    <property type="gene ID" value="HDID_0001058201"/>
</dbReference>
<evidence type="ECO:0000313" key="1">
    <source>
        <dbReference type="WBParaSite" id="HDID_0001058201-mRNA-1"/>
    </source>
</evidence>
<organism evidence="1">
    <name type="scientific">Hymenolepis diminuta</name>
    <name type="common">Rat tapeworm</name>
    <dbReference type="NCBI Taxonomy" id="6216"/>
    <lineage>
        <taxon>Eukaryota</taxon>
        <taxon>Metazoa</taxon>
        <taxon>Spiralia</taxon>
        <taxon>Lophotrochozoa</taxon>
        <taxon>Platyhelminthes</taxon>
        <taxon>Cestoda</taxon>
        <taxon>Eucestoda</taxon>
        <taxon>Cyclophyllidea</taxon>
        <taxon>Hymenolepididae</taxon>
        <taxon>Hymenolepis</taxon>
    </lineage>
</organism>
<reference evidence="1" key="1">
    <citation type="submission" date="2017-02" db="UniProtKB">
        <authorList>
            <consortium name="WormBaseParasite"/>
        </authorList>
    </citation>
    <scope>IDENTIFICATION</scope>
</reference>
<proteinExistence type="predicted"/>
<dbReference type="AlphaFoldDB" id="A0A0R3SXU2"/>